<gene>
    <name evidence="5" type="ORF">Bccel_5221</name>
</gene>
<dbReference type="InterPro" id="IPR000408">
    <property type="entry name" value="Reg_chr_condens"/>
</dbReference>
<dbReference type="RefSeq" id="WP_036943590.1">
    <property type="nucleotide sequence ID" value="NZ_JQKC01000022.1"/>
</dbReference>
<comment type="caution">
    <text evidence="5">The sequence shown here is derived from an EMBL/GenBank/DDBJ whole genome shotgun (WGS) entry which is preliminary data.</text>
</comment>
<dbReference type="OrthoDB" id="27389at2"/>
<evidence type="ECO:0000313" key="6">
    <source>
        <dbReference type="Proteomes" id="UP000036923"/>
    </source>
</evidence>
<evidence type="ECO:0000259" key="4">
    <source>
        <dbReference type="PROSITE" id="PS51272"/>
    </source>
</evidence>
<dbReference type="InterPro" id="IPR051553">
    <property type="entry name" value="Ran_GTPase-activating"/>
</dbReference>
<feature type="compositionally biased region" description="Polar residues" evidence="2">
    <location>
        <begin position="623"/>
        <end position="639"/>
    </location>
</feature>
<dbReference type="Pfam" id="PF00395">
    <property type="entry name" value="SLH"/>
    <property type="match status" value="2"/>
</dbReference>
<dbReference type="InterPro" id="IPR001119">
    <property type="entry name" value="SLH_dom"/>
</dbReference>
<dbReference type="PROSITE" id="PS51272">
    <property type="entry name" value="SLH"/>
    <property type="match status" value="3"/>
</dbReference>
<reference evidence="6" key="1">
    <citation type="submission" date="2015-07" db="EMBL/GenBank/DDBJ databases">
        <title>Near-Complete Genome Sequence of the Cellulolytic Bacterium Bacteroides (Pseudobacteroides) cellulosolvens ATCC 35603.</title>
        <authorList>
            <person name="Dassa B."/>
            <person name="Utturkar S.M."/>
            <person name="Klingeman D.M."/>
            <person name="Hurt R.A."/>
            <person name="Keller M."/>
            <person name="Xu J."/>
            <person name="Reddy Y.H.K."/>
            <person name="Borovok I."/>
            <person name="Grinberg I.R."/>
            <person name="Lamed R."/>
            <person name="Zhivin O."/>
            <person name="Bayer E.A."/>
            <person name="Brown S.D."/>
        </authorList>
    </citation>
    <scope>NUCLEOTIDE SEQUENCE [LARGE SCALE GENOMIC DNA]</scope>
    <source>
        <strain evidence="6">DSM 2933</strain>
    </source>
</reference>
<dbReference type="PANTHER" id="PTHR45982">
    <property type="entry name" value="REGULATOR OF CHROMOSOME CONDENSATION"/>
    <property type="match status" value="1"/>
</dbReference>
<feature type="domain" description="SLH" evidence="4">
    <location>
        <begin position="959"/>
        <end position="1018"/>
    </location>
</feature>
<dbReference type="InterPro" id="IPR009091">
    <property type="entry name" value="RCC1/BLIP-II"/>
</dbReference>
<dbReference type="STRING" id="398512.Bccel_5221"/>
<dbReference type="SUPFAM" id="SSF50985">
    <property type="entry name" value="RCC1/BLIP-II"/>
    <property type="match status" value="1"/>
</dbReference>
<evidence type="ECO:0000256" key="3">
    <source>
        <dbReference type="SAM" id="SignalP"/>
    </source>
</evidence>
<dbReference type="eggNOG" id="COG5184">
    <property type="taxonomic scope" value="Bacteria"/>
</dbReference>
<feature type="region of interest" description="Disordered" evidence="2">
    <location>
        <begin position="40"/>
        <end position="79"/>
    </location>
</feature>
<keyword evidence="6" id="KW-1185">Reference proteome</keyword>
<keyword evidence="3" id="KW-0732">Signal</keyword>
<protein>
    <submittedName>
        <fullName evidence="5">S-layer domain-containing protein</fullName>
    </submittedName>
</protein>
<feature type="chain" id="PRO_5005566497" evidence="3">
    <location>
        <begin position="28"/>
        <end position="1079"/>
    </location>
</feature>
<evidence type="ECO:0000256" key="1">
    <source>
        <dbReference type="ARBA" id="ARBA00022737"/>
    </source>
</evidence>
<dbReference type="AlphaFoldDB" id="A0A0L6JW41"/>
<dbReference type="Gene3D" id="2.130.10.30">
    <property type="entry name" value="Regulator of chromosome condensation 1/beta-lactamase-inhibitor protein II"/>
    <property type="match status" value="2"/>
</dbReference>
<accession>A0A0L6JW41</accession>
<dbReference type="EMBL" id="LGTC01000001">
    <property type="protein sequence ID" value="KNY29944.1"/>
    <property type="molecule type" value="Genomic_DNA"/>
</dbReference>
<evidence type="ECO:0000256" key="2">
    <source>
        <dbReference type="SAM" id="MobiDB-lite"/>
    </source>
</evidence>
<proteinExistence type="predicted"/>
<feature type="compositionally biased region" description="Pro residues" evidence="2">
    <location>
        <begin position="572"/>
        <end position="593"/>
    </location>
</feature>
<name>A0A0L6JW41_9FIRM</name>
<dbReference type="PROSITE" id="PS50012">
    <property type="entry name" value="RCC1_3"/>
    <property type="match status" value="2"/>
</dbReference>
<feature type="region of interest" description="Disordered" evidence="2">
    <location>
        <begin position="565"/>
        <end position="604"/>
    </location>
</feature>
<organism evidence="5 6">
    <name type="scientific">Pseudobacteroides cellulosolvens ATCC 35603 = DSM 2933</name>
    <dbReference type="NCBI Taxonomy" id="398512"/>
    <lineage>
        <taxon>Bacteria</taxon>
        <taxon>Bacillati</taxon>
        <taxon>Bacillota</taxon>
        <taxon>Clostridia</taxon>
        <taxon>Eubacteriales</taxon>
        <taxon>Oscillospiraceae</taxon>
        <taxon>Pseudobacteroides</taxon>
    </lineage>
</organism>
<dbReference type="PANTHER" id="PTHR45982:SF1">
    <property type="entry name" value="REGULATOR OF CHROMOSOME CONDENSATION"/>
    <property type="match status" value="1"/>
</dbReference>
<sequence>MKRFLVYLLTICLILNLLPLGSLCSIAAGEDIPLEAEETTPISTDSGYSPEVTPSPIDTGSSQITPTPVETGSPEESPAVSPYGWKKIFTNANISIGILDDDSLWQWYNNNSFNQEAPESDESEPINDPIVIPTSPVKMLESVADVSIGAGGNILALTSDKKLWSWGSNQYGQIGDGTMTYRPKPVSVMDDVYKIYADDYSHCYAIKNDLTLWGWGDSIDGESEPSTTPQKLTDNVVDVTGGPCFVLMLKAEHSLWGLGYNSSGVLGNNPDIVSNIPVKLMDDVKKIKVRNYTCYAIKKDNSLWTWGEKQYVQLEGDEISDIKNLPSKVLDDVADVVVATNSSYALKSDGSVYSWGSNYNGELGRLTETFPDAPGLVMDNIKELSSTDSHVLALDNNGSLYGWGSNWSFQLGRDESSEGGESYIMHSPILLADNVSSFATTYNTSSYINTSGELLMLGQINGSYYEDPLYIPVEPFISSTFLKDNMIEIYMAGINAESVNREDFSVNSIINGVPQAVTFDIYGVDKSSNAVTLQVPEVTPSDKDTKVAYSLSYRGNIDINTNEILIPSNATPTPPSTATPTPPSTVTPTPSPTATPTSSSTATPTPYSIIYNSATSYPAAASPESSDTPVPSFTIAPSNTPEPPPILSAADYNKKLDDFKSEITKLADQYKGTSDIYGDMNEALIKKAEKAIEDISLRRVNPVGDKVEINKNLILPQSQIVKEAKSDIEKILKDYITEDIRDIRTRINVLVDGIHNKINLNCDKDIIGIMKEKVDVRISTNLGNVILFNKYAENQLNDNMTITLTESKKTSLDIKNIKSSRINLKFTSPRLGTIKKISGKIGYELPYGDGDPEYSTMLHESDDNFYNMGGHEDLDYKVLQISTAFSGDYIIVEDKKSFQDIGKENSEMKKAVEVLASKGIISGRNNNSFDPNASINRSEFTSLIVKGLNLIDVDAACDFKDVLKTAWYYNMVSIASSEGIIDGYEDKTFRGSRIINAQEIVKICAATLNERAGYYYPKNLDKYLNFADKNSIPQWVRKYAALGSREGLIVKKPDNCFNGVGSCTRGDAAIIMYRLYKKM</sequence>
<dbReference type="Pfam" id="PF13540">
    <property type="entry name" value="RCC1_2"/>
    <property type="match status" value="3"/>
</dbReference>
<feature type="signal peptide" evidence="3">
    <location>
        <begin position="1"/>
        <end position="27"/>
    </location>
</feature>
<dbReference type="Proteomes" id="UP000036923">
    <property type="component" value="Unassembled WGS sequence"/>
</dbReference>
<feature type="compositionally biased region" description="Low complexity" evidence="2">
    <location>
        <begin position="594"/>
        <end position="604"/>
    </location>
</feature>
<feature type="domain" description="SLH" evidence="4">
    <location>
        <begin position="1023"/>
        <end position="1079"/>
    </location>
</feature>
<evidence type="ECO:0000313" key="5">
    <source>
        <dbReference type="EMBL" id="KNY29944.1"/>
    </source>
</evidence>
<keyword evidence="1" id="KW-0677">Repeat</keyword>
<feature type="compositionally biased region" description="Polar residues" evidence="2">
    <location>
        <begin position="56"/>
        <end position="70"/>
    </location>
</feature>
<feature type="region of interest" description="Disordered" evidence="2">
    <location>
        <begin position="618"/>
        <end position="645"/>
    </location>
</feature>
<feature type="domain" description="SLH" evidence="4">
    <location>
        <begin position="895"/>
        <end position="958"/>
    </location>
</feature>